<feature type="domain" description="ORC1/DEAH AAA+ ATPase" evidence="2">
    <location>
        <begin position="51"/>
        <end position="184"/>
    </location>
</feature>
<evidence type="ECO:0000313" key="3">
    <source>
        <dbReference type="EMBL" id="QDV35155.1"/>
    </source>
</evidence>
<feature type="region of interest" description="Disordered" evidence="1">
    <location>
        <begin position="439"/>
        <end position="519"/>
    </location>
</feature>
<dbReference type="PANTHER" id="PTHR35894">
    <property type="entry name" value="GENERAL SECRETION PATHWAY PROTEIN A-RELATED"/>
    <property type="match status" value="1"/>
</dbReference>
<feature type="region of interest" description="Disordered" evidence="1">
    <location>
        <begin position="344"/>
        <end position="427"/>
    </location>
</feature>
<feature type="compositionally biased region" description="Acidic residues" evidence="1">
    <location>
        <begin position="345"/>
        <end position="381"/>
    </location>
</feature>
<dbReference type="Pfam" id="PF13401">
    <property type="entry name" value="AAA_22"/>
    <property type="match status" value="1"/>
</dbReference>
<reference evidence="3 4" key="1">
    <citation type="submission" date="2019-02" db="EMBL/GenBank/DDBJ databases">
        <title>Deep-cultivation of Planctomycetes and their phenomic and genomic characterization uncovers novel biology.</title>
        <authorList>
            <person name="Wiegand S."/>
            <person name="Jogler M."/>
            <person name="Boedeker C."/>
            <person name="Pinto D."/>
            <person name="Vollmers J."/>
            <person name="Rivas-Marin E."/>
            <person name="Kohn T."/>
            <person name="Peeters S.H."/>
            <person name="Heuer A."/>
            <person name="Rast P."/>
            <person name="Oberbeckmann S."/>
            <person name="Bunk B."/>
            <person name="Jeske O."/>
            <person name="Meyerdierks A."/>
            <person name="Storesund J.E."/>
            <person name="Kallscheuer N."/>
            <person name="Luecker S."/>
            <person name="Lage O.M."/>
            <person name="Pohl T."/>
            <person name="Merkel B.J."/>
            <person name="Hornburger P."/>
            <person name="Mueller R.-W."/>
            <person name="Bruemmer F."/>
            <person name="Labrenz M."/>
            <person name="Spormann A.M."/>
            <person name="Op den Camp H."/>
            <person name="Overmann J."/>
            <person name="Amann R."/>
            <person name="Jetten M.S.M."/>
            <person name="Mascher T."/>
            <person name="Medema M.H."/>
            <person name="Devos D.P."/>
            <person name="Kaster A.-K."/>
            <person name="Ovreas L."/>
            <person name="Rohde M."/>
            <person name="Galperin M.Y."/>
            <person name="Jogler C."/>
        </authorList>
    </citation>
    <scope>NUCLEOTIDE SEQUENCE [LARGE SCALE GENOMIC DNA]</scope>
    <source>
        <strain evidence="3 4">ElP</strain>
    </source>
</reference>
<evidence type="ECO:0000259" key="2">
    <source>
        <dbReference type="Pfam" id="PF13401"/>
    </source>
</evidence>
<gene>
    <name evidence="3" type="ORF">ElP_30580</name>
</gene>
<sequence>MDPRFVPDRAATQRDGGRDPIGRPGGGGGPEPVLPSRLGAMAECRQALGKGRGPVLLTGEAGSGKTWAWRRLATERPGLGPGPGSWRWLGLDATPSDDGVDLVRRALRNLGRADSGSLPDPRSALAEELREQAEDGRRWVLVLDEAQNATDAALEEFRLLSNRLGRPDGFAGLLLVGRTELAMRLRARAWESLESRLAAGVRLGPIDAEEAGTLICWAAPGRRWERPTVEELHARSMGNPTRLIRLADRVDAPRVESGPAPSPSTPTPAVPAPAPAAPRRRPSGEARAPEVARRVDPDAGPAAPGRSGLARIEPASATPPAPRLVEARPPLRFEDGLIEVGWSEADLDLDADAEAEAGFEGEQDADDEAGADDDTDADDGAGADALPSSAVAWPSGGLLEPDEAEAPASRATTDLPRGPITEAIDDPYASIQARLEWEIARGAAGSDPAPPRPAPVPGAGPAEAGGRRGPSRPFVGEREEADRRPTLSPSPSQVRAEAGQEFAPYGRLFSQLGSPSDAD</sequence>
<dbReference type="KEGG" id="tpla:ElP_30580"/>
<dbReference type="EMBL" id="CP036426">
    <property type="protein sequence ID" value="QDV35155.1"/>
    <property type="molecule type" value="Genomic_DNA"/>
</dbReference>
<evidence type="ECO:0000256" key="1">
    <source>
        <dbReference type="SAM" id="MobiDB-lite"/>
    </source>
</evidence>
<feature type="compositionally biased region" description="Basic and acidic residues" evidence="1">
    <location>
        <begin position="1"/>
        <end position="21"/>
    </location>
</feature>
<proteinExistence type="predicted"/>
<protein>
    <recommendedName>
        <fullName evidence="2">ORC1/DEAH AAA+ ATPase domain-containing protein</fullName>
    </recommendedName>
</protein>
<dbReference type="AlphaFoldDB" id="A0A518H2U3"/>
<keyword evidence="4" id="KW-1185">Reference proteome</keyword>
<dbReference type="OrthoDB" id="260346at2"/>
<feature type="compositionally biased region" description="Pro residues" evidence="1">
    <location>
        <begin position="448"/>
        <end position="458"/>
    </location>
</feature>
<feature type="compositionally biased region" description="Basic and acidic residues" evidence="1">
    <location>
        <begin position="475"/>
        <end position="485"/>
    </location>
</feature>
<dbReference type="GO" id="GO:0016887">
    <property type="term" value="F:ATP hydrolysis activity"/>
    <property type="evidence" value="ECO:0007669"/>
    <property type="project" value="InterPro"/>
</dbReference>
<dbReference type="InterPro" id="IPR049945">
    <property type="entry name" value="AAA_22"/>
</dbReference>
<feature type="region of interest" description="Disordered" evidence="1">
    <location>
        <begin position="253"/>
        <end position="330"/>
    </location>
</feature>
<feature type="compositionally biased region" description="Basic and acidic residues" evidence="1">
    <location>
        <begin position="282"/>
        <end position="297"/>
    </location>
</feature>
<dbReference type="InterPro" id="IPR027417">
    <property type="entry name" value="P-loop_NTPase"/>
</dbReference>
<name>A0A518H2U3_9BACT</name>
<dbReference type="SUPFAM" id="SSF52540">
    <property type="entry name" value="P-loop containing nucleoside triphosphate hydrolases"/>
    <property type="match status" value="1"/>
</dbReference>
<evidence type="ECO:0000313" key="4">
    <source>
        <dbReference type="Proteomes" id="UP000317835"/>
    </source>
</evidence>
<organism evidence="3 4">
    <name type="scientific">Tautonia plasticadhaerens</name>
    <dbReference type="NCBI Taxonomy" id="2527974"/>
    <lineage>
        <taxon>Bacteria</taxon>
        <taxon>Pseudomonadati</taxon>
        <taxon>Planctomycetota</taxon>
        <taxon>Planctomycetia</taxon>
        <taxon>Isosphaerales</taxon>
        <taxon>Isosphaeraceae</taxon>
        <taxon>Tautonia</taxon>
    </lineage>
</organism>
<dbReference type="Proteomes" id="UP000317835">
    <property type="component" value="Chromosome"/>
</dbReference>
<dbReference type="RefSeq" id="WP_145270559.1">
    <property type="nucleotide sequence ID" value="NZ_CP036426.1"/>
</dbReference>
<dbReference type="InterPro" id="IPR052026">
    <property type="entry name" value="ExeA_AAA_ATPase_DNA-bind"/>
</dbReference>
<dbReference type="Gene3D" id="3.40.50.300">
    <property type="entry name" value="P-loop containing nucleotide triphosphate hydrolases"/>
    <property type="match status" value="1"/>
</dbReference>
<dbReference type="PANTHER" id="PTHR35894:SF1">
    <property type="entry name" value="PHOSPHORIBULOKINASE _ URIDINE KINASE FAMILY"/>
    <property type="match status" value="1"/>
</dbReference>
<feature type="region of interest" description="Disordered" evidence="1">
    <location>
        <begin position="1"/>
        <end position="36"/>
    </location>
</feature>
<accession>A0A518H2U3</accession>
<feature type="compositionally biased region" description="Pro residues" evidence="1">
    <location>
        <begin position="260"/>
        <end position="276"/>
    </location>
</feature>